<organism evidence="1 2">
    <name type="scientific">Parashewanella curva</name>
    <dbReference type="NCBI Taxonomy" id="2338552"/>
    <lineage>
        <taxon>Bacteria</taxon>
        <taxon>Pseudomonadati</taxon>
        <taxon>Pseudomonadota</taxon>
        <taxon>Gammaproteobacteria</taxon>
        <taxon>Alteromonadales</taxon>
        <taxon>Shewanellaceae</taxon>
        <taxon>Parashewanella</taxon>
    </lineage>
</organism>
<dbReference type="EMBL" id="QZEI01000057">
    <property type="protein sequence ID" value="RLV58751.1"/>
    <property type="molecule type" value="Genomic_DNA"/>
</dbReference>
<protein>
    <submittedName>
        <fullName evidence="1">Uncharacterized protein</fullName>
    </submittedName>
</protein>
<proteinExistence type="predicted"/>
<gene>
    <name evidence="1" type="ORF">D5018_15750</name>
</gene>
<accession>A0A3L8PTN2</accession>
<dbReference type="Proteomes" id="UP000281474">
    <property type="component" value="Unassembled WGS sequence"/>
</dbReference>
<dbReference type="OrthoDB" id="9796303at2"/>
<dbReference type="AlphaFoldDB" id="A0A3L8PTN2"/>
<dbReference type="RefSeq" id="WP_121839955.1">
    <property type="nucleotide sequence ID" value="NZ_ML014806.1"/>
</dbReference>
<reference evidence="1 2" key="1">
    <citation type="submission" date="2018-09" db="EMBL/GenBank/DDBJ databases">
        <title>Phylogeny of the Shewanellaceae, and recommendation for two new genera, Pseudoshewanella and Parashewanella.</title>
        <authorList>
            <person name="Wang G."/>
        </authorList>
    </citation>
    <scope>NUCLEOTIDE SEQUENCE [LARGE SCALE GENOMIC DNA]</scope>
    <source>
        <strain evidence="1 2">C51</strain>
    </source>
</reference>
<name>A0A3L8PTN2_9GAMM</name>
<sequence length="303" mass="34353">MSSEISGATSTFPHYTKIGTDFLLHWQESDIRPQATFKDYLVKATLDENQQTEAILLPGEIGRDQKLFTTAMLNEQVANFFQHQQLIPVLFDNKGYIAELKQKVSADPKCNLDVKQVSLRFNEQDKNQRSALFAHLGSLVSNYSPCYSLDELEPQRISSLYIYGAGNAGEDCIAGNGGYYTGFQLADYLERKGLLAIEDLRVMSTNSADSYVPASFKPSDLEYARAPQQFSTREWFRSFSRKSFSGYLKQALTIKGYNKVRVTGYQCSILMDGDPRFLTSHTRSLMIDGQRRFMSREKLAVIQ</sequence>
<comment type="caution">
    <text evidence="1">The sequence shown here is derived from an EMBL/GenBank/DDBJ whole genome shotgun (WGS) entry which is preliminary data.</text>
</comment>
<keyword evidence="2" id="KW-1185">Reference proteome</keyword>
<evidence type="ECO:0000313" key="2">
    <source>
        <dbReference type="Proteomes" id="UP000281474"/>
    </source>
</evidence>
<evidence type="ECO:0000313" key="1">
    <source>
        <dbReference type="EMBL" id="RLV58751.1"/>
    </source>
</evidence>